<gene>
    <name evidence="1" type="ORF">F383_17702</name>
</gene>
<evidence type="ECO:0000313" key="2">
    <source>
        <dbReference type="Proteomes" id="UP000032142"/>
    </source>
</evidence>
<evidence type="ECO:0000313" key="1">
    <source>
        <dbReference type="EMBL" id="KHG13025.1"/>
    </source>
</evidence>
<sequence>MHYTGYVLQGSMKIDQIQDDLASLYWQRADRRQQIWRLCIGREQIEDD</sequence>
<keyword evidence="2" id="KW-1185">Reference proteome</keyword>
<organism evidence="1 2">
    <name type="scientific">Gossypium arboreum</name>
    <name type="common">Tree cotton</name>
    <name type="synonym">Gossypium nanking</name>
    <dbReference type="NCBI Taxonomy" id="29729"/>
    <lineage>
        <taxon>Eukaryota</taxon>
        <taxon>Viridiplantae</taxon>
        <taxon>Streptophyta</taxon>
        <taxon>Embryophyta</taxon>
        <taxon>Tracheophyta</taxon>
        <taxon>Spermatophyta</taxon>
        <taxon>Magnoliopsida</taxon>
        <taxon>eudicotyledons</taxon>
        <taxon>Gunneridae</taxon>
        <taxon>Pentapetalae</taxon>
        <taxon>rosids</taxon>
        <taxon>malvids</taxon>
        <taxon>Malvales</taxon>
        <taxon>Malvaceae</taxon>
        <taxon>Malvoideae</taxon>
        <taxon>Gossypium</taxon>
    </lineage>
</organism>
<dbReference type="AlphaFoldDB" id="A0A0B0NJJ1"/>
<proteinExistence type="predicted"/>
<protein>
    <submittedName>
        <fullName evidence="1">Uncharacterized protein</fullName>
    </submittedName>
</protein>
<accession>A0A0B0NJJ1</accession>
<reference evidence="2" key="1">
    <citation type="submission" date="2014-09" db="EMBL/GenBank/DDBJ databases">
        <authorList>
            <person name="Mudge J."/>
            <person name="Ramaraj T."/>
            <person name="Lindquist I.E."/>
            <person name="Bharti A.K."/>
            <person name="Sundararajan A."/>
            <person name="Cameron C.T."/>
            <person name="Woodward J.E."/>
            <person name="May G.D."/>
            <person name="Brubaker C."/>
            <person name="Broadhvest J."/>
            <person name="Wilkins T.A."/>
        </authorList>
    </citation>
    <scope>NUCLEOTIDE SEQUENCE</scope>
    <source>
        <strain evidence="2">cv. AKA8401</strain>
    </source>
</reference>
<name>A0A0B0NJJ1_GOSAR</name>
<dbReference type="EMBL" id="KN398720">
    <property type="protein sequence ID" value="KHG13025.1"/>
    <property type="molecule type" value="Genomic_DNA"/>
</dbReference>
<dbReference type="Proteomes" id="UP000032142">
    <property type="component" value="Unassembled WGS sequence"/>
</dbReference>